<dbReference type="Pfam" id="PF01467">
    <property type="entry name" value="CTP_transf_like"/>
    <property type="match status" value="1"/>
</dbReference>
<dbReference type="Proteomes" id="UP000177407">
    <property type="component" value="Unassembled WGS sequence"/>
</dbReference>
<reference evidence="4 5" key="1">
    <citation type="journal article" date="2016" name="Nat. Commun.">
        <title>Thousands of microbial genomes shed light on interconnected biogeochemical processes in an aquifer system.</title>
        <authorList>
            <person name="Anantharaman K."/>
            <person name="Brown C.T."/>
            <person name="Hug L.A."/>
            <person name="Sharon I."/>
            <person name="Castelle C.J."/>
            <person name="Probst A.J."/>
            <person name="Thomas B.C."/>
            <person name="Singh A."/>
            <person name="Wilkins M.J."/>
            <person name="Karaoz U."/>
            <person name="Brodie E.L."/>
            <person name="Williams K.H."/>
            <person name="Hubbard S.S."/>
            <person name="Banfield J.F."/>
        </authorList>
    </citation>
    <scope>NUCLEOTIDE SEQUENCE [LARGE SCALE GENOMIC DNA]</scope>
</reference>
<gene>
    <name evidence="4" type="ORF">A2257_00940</name>
</gene>
<dbReference type="InterPro" id="IPR050385">
    <property type="entry name" value="Archaeal_FAD_synthase"/>
</dbReference>
<protein>
    <recommendedName>
        <fullName evidence="3">Cytidyltransferase-like domain-containing protein</fullName>
    </recommendedName>
</protein>
<dbReference type="NCBIfam" id="TIGR00125">
    <property type="entry name" value="cyt_tran_rel"/>
    <property type="match status" value="1"/>
</dbReference>
<dbReference type="EMBL" id="MFGA01000008">
    <property type="protein sequence ID" value="OGF21332.1"/>
    <property type="molecule type" value="Genomic_DNA"/>
</dbReference>
<evidence type="ECO:0000256" key="2">
    <source>
        <dbReference type="ARBA" id="ARBA00022695"/>
    </source>
</evidence>
<organism evidence="4 5">
    <name type="scientific">Candidatus Falkowbacteria bacterium RIFOXYA2_FULL_38_12</name>
    <dbReference type="NCBI Taxonomy" id="1797993"/>
    <lineage>
        <taxon>Bacteria</taxon>
        <taxon>Candidatus Falkowiibacteriota</taxon>
    </lineage>
</organism>
<dbReference type="PANTHER" id="PTHR43793:SF1">
    <property type="entry name" value="FAD SYNTHASE"/>
    <property type="match status" value="1"/>
</dbReference>
<dbReference type="SUPFAM" id="SSF52374">
    <property type="entry name" value="Nucleotidylyl transferase"/>
    <property type="match status" value="1"/>
</dbReference>
<sequence>MKRYRKIMVFGTFDILHPGHINFLEQAKKYGNYLIVVLARDENVKKVKGFFPRLDERARKKIVEALEMTDEVIYGDKKDYFKKIEKNKPDVICLGYDQKIPNNFREELEKRGVVTKIIRMKAYKPKQYKSSIIINP</sequence>
<accession>A0A1F5S440</accession>
<keyword evidence="2" id="KW-0548">Nucleotidyltransferase</keyword>
<feature type="domain" description="Cytidyltransferase-like" evidence="3">
    <location>
        <begin position="9"/>
        <end position="134"/>
    </location>
</feature>
<dbReference type="AlphaFoldDB" id="A0A1F5S440"/>
<evidence type="ECO:0000259" key="3">
    <source>
        <dbReference type="Pfam" id="PF01467"/>
    </source>
</evidence>
<dbReference type="InterPro" id="IPR014729">
    <property type="entry name" value="Rossmann-like_a/b/a_fold"/>
</dbReference>
<keyword evidence="1" id="KW-0808">Transferase</keyword>
<dbReference type="Gene3D" id="3.40.50.620">
    <property type="entry name" value="HUPs"/>
    <property type="match status" value="1"/>
</dbReference>
<evidence type="ECO:0000256" key="1">
    <source>
        <dbReference type="ARBA" id="ARBA00022679"/>
    </source>
</evidence>
<comment type="caution">
    <text evidence="4">The sequence shown here is derived from an EMBL/GenBank/DDBJ whole genome shotgun (WGS) entry which is preliminary data.</text>
</comment>
<evidence type="ECO:0000313" key="4">
    <source>
        <dbReference type="EMBL" id="OGF21332.1"/>
    </source>
</evidence>
<evidence type="ECO:0000313" key="5">
    <source>
        <dbReference type="Proteomes" id="UP000177407"/>
    </source>
</evidence>
<name>A0A1F5S440_9BACT</name>
<dbReference type="PANTHER" id="PTHR43793">
    <property type="entry name" value="FAD SYNTHASE"/>
    <property type="match status" value="1"/>
</dbReference>
<proteinExistence type="predicted"/>
<dbReference type="InterPro" id="IPR004821">
    <property type="entry name" value="Cyt_trans-like"/>
</dbReference>
<dbReference type="GO" id="GO:0016779">
    <property type="term" value="F:nucleotidyltransferase activity"/>
    <property type="evidence" value="ECO:0007669"/>
    <property type="project" value="UniProtKB-KW"/>
</dbReference>